<evidence type="ECO:0000313" key="2">
    <source>
        <dbReference type="Proteomes" id="UP000320239"/>
    </source>
</evidence>
<evidence type="ECO:0000313" key="1">
    <source>
        <dbReference type="EMBL" id="TWG21411.1"/>
    </source>
</evidence>
<organism evidence="1 2">
    <name type="scientific">Actinoplanes teichomyceticus</name>
    <dbReference type="NCBI Taxonomy" id="1867"/>
    <lineage>
        <taxon>Bacteria</taxon>
        <taxon>Bacillati</taxon>
        <taxon>Actinomycetota</taxon>
        <taxon>Actinomycetes</taxon>
        <taxon>Micromonosporales</taxon>
        <taxon>Micromonosporaceae</taxon>
        <taxon>Actinoplanes</taxon>
    </lineage>
</organism>
<sequence length="140" mass="15010">MGGMSAWRRRHRVSIVTGVDVIIAALAAGAAAGSTDVAKSAISDAYIELKSQLRRRLNGRARAQEALEAAETEPDQWQTIVGDDLAESGADADEQVISTARRLLRLAESDEARASRYRVSADNAKGVQVGDHNTQTNTFS</sequence>
<protein>
    <submittedName>
        <fullName evidence="1">RIP homotypic interaction motif (RHIM)-containing protein</fullName>
    </submittedName>
</protein>
<gene>
    <name evidence="1" type="ORF">FHX34_103949</name>
</gene>
<accession>A0A561WC20</accession>
<proteinExistence type="predicted"/>
<dbReference type="Proteomes" id="UP000320239">
    <property type="component" value="Unassembled WGS sequence"/>
</dbReference>
<keyword evidence="2" id="KW-1185">Reference proteome</keyword>
<name>A0A561WC20_ACTTI</name>
<comment type="caution">
    <text evidence="1">The sequence shown here is derived from an EMBL/GenBank/DDBJ whole genome shotgun (WGS) entry which is preliminary data.</text>
</comment>
<reference evidence="1 2" key="1">
    <citation type="submission" date="2019-06" db="EMBL/GenBank/DDBJ databases">
        <title>Sequencing the genomes of 1000 actinobacteria strains.</title>
        <authorList>
            <person name="Klenk H.-P."/>
        </authorList>
    </citation>
    <scope>NUCLEOTIDE SEQUENCE [LARGE SCALE GENOMIC DNA]</scope>
    <source>
        <strain evidence="1 2">DSM 43866</strain>
    </source>
</reference>
<dbReference type="AlphaFoldDB" id="A0A561WC20"/>
<dbReference type="EMBL" id="VIWY01000003">
    <property type="protein sequence ID" value="TWG21411.1"/>
    <property type="molecule type" value="Genomic_DNA"/>
</dbReference>